<protein>
    <submittedName>
        <fullName evidence="3">Putative VPS9 domain-containing protein 1 isoform X3</fullName>
    </submittedName>
</protein>
<feature type="compositionally biased region" description="Polar residues" evidence="1">
    <location>
        <begin position="135"/>
        <end position="149"/>
    </location>
</feature>
<dbReference type="InterPro" id="IPR037191">
    <property type="entry name" value="VPS9_dom_sf"/>
</dbReference>
<feature type="compositionally biased region" description="Polar residues" evidence="1">
    <location>
        <begin position="100"/>
        <end position="118"/>
    </location>
</feature>
<feature type="domain" description="VPS9" evidence="2">
    <location>
        <begin position="638"/>
        <end position="794"/>
    </location>
</feature>
<feature type="compositionally biased region" description="Acidic residues" evidence="1">
    <location>
        <begin position="498"/>
        <end position="510"/>
    </location>
</feature>
<keyword evidence="4" id="KW-1185">Reference proteome</keyword>
<dbReference type="GO" id="GO:0005085">
    <property type="term" value="F:guanyl-nucleotide exchange factor activity"/>
    <property type="evidence" value="ECO:0007669"/>
    <property type="project" value="InterPro"/>
</dbReference>
<feature type="region of interest" description="Disordered" evidence="1">
    <location>
        <begin position="480"/>
        <end position="511"/>
    </location>
</feature>
<dbReference type="Pfam" id="PF02204">
    <property type="entry name" value="VPS9"/>
    <property type="match status" value="1"/>
</dbReference>
<dbReference type="PANTHER" id="PTHR23101">
    <property type="entry name" value="RAB GDP/GTP EXCHANGE FACTOR"/>
    <property type="match status" value="1"/>
</dbReference>
<evidence type="ECO:0000256" key="1">
    <source>
        <dbReference type="SAM" id="MobiDB-lite"/>
    </source>
</evidence>
<dbReference type="GO" id="GO:0030139">
    <property type="term" value="C:endocytic vesicle"/>
    <property type="evidence" value="ECO:0007669"/>
    <property type="project" value="TreeGrafter"/>
</dbReference>
<feature type="region of interest" description="Disordered" evidence="1">
    <location>
        <begin position="530"/>
        <end position="564"/>
    </location>
</feature>
<dbReference type="AlphaFoldDB" id="A0A2G8LS17"/>
<evidence type="ECO:0000313" key="3">
    <source>
        <dbReference type="EMBL" id="PIK63024.1"/>
    </source>
</evidence>
<evidence type="ECO:0000313" key="4">
    <source>
        <dbReference type="Proteomes" id="UP000230750"/>
    </source>
</evidence>
<dbReference type="STRING" id="307972.A0A2G8LS17"/>
<reference evidence="3 4" key="1">
    <citation type="journal article" date="2017" name="PLoS Biol.">
        <title>The sea cucumber genome provides insights into morphological evolution and visceral regeneration.</title>
        <authorList>
            <person name="Zhang X."/>
            <person name="Sun L."/>
            <person name="Yuan J."/>
            <person name="Sun Y."/>
            <person name="Gao Y."/>
            <person name="Zhang L."/>
            <person name="Li S."/>
            <person name="Dai H."/>
            <person name="Hamel J.F."/>
            <person name="Liu C."/>
            <person name="Yu Y."/>
            <person name="Liu S."/>
            <person name="Lin W."/>
            <person name="Guo K."/>
            <person name="Jin S."/>
            <person name="Xu P."/>
            <person name="Storey K.B."/>
            <person name="Huan P."/>
            <person name="Zhang T."/>
            <person name="Zhou Y."/>
            <person name="Zhang J."/>
            <person name="Lin C."/>
            <person name="Li X."/>
            <person name="Xing L."/>
            <person name="Huo D."/>
            <person name="Sun M."/>
            <person name="Wang L."/>
            <person name="Mercier A."/>
            <person name="Li F."/>
            <person name="Yang H."/>
            <person name="Xiang J."/>
        </authorList>
    </citation>
    <scope>NUCLEOTIDE SEQUENCE [LARGE SCALE GENOMIC DNA]</scope>
    <source>
        <strain evidence="3">Shaxun</strain>
        <tissue evidence="3">Muscle</tissue>
    </source>
</reference>
<dbReference type="InterPro" id="IPR045046">
    <property type="entry name" value="Vps9-like"/>
</dbReference>
<dbReference type="PROSITE" id="PS51205">
    <property type="entry name" value="VPS9"/>
    <property type="match status" value="1"/>
</dbReference>
<feature type="compositionally biased region" description="Basic and acidic residues" evidence="1">
    <location>
        <begin position="554"/>
        <end position="564"/>
    </location>
</feature>
<proteinExistence type="predicted"/>
<feature type="region of interest" description="Disordered" evidence="1">
    <location>
        <begin position="100"/>
        <end position="178"/>
    </location>
</feature>
<dbReference type="GO" id="GO:0005829">
    <property type="term" value="C:cytosol"/>
    <property type="evidence" value="ECO:0007669"/>
    <property type="project" value="TreeGrafter"/>
</dbReference>
<dbReference type="SMART" id="SM00167">
    <property type="entry name" value="VPS9"/>
    <property type="match status" value="1"/>
</dbReference>
<dbReference type="Gene3D" id="1.20.1050.80">
    <property type="entry name" value="VPS9 domain"/>
    <property type="match status" value="1"/>
</dbReference>
<dbReference type="OrthoDB" id="10264848at2759"/>
<comment type="caution">
    <text evidence="3">The sequence shown here is derived from an EMBL/GenBank/DDBJ whole genome shotgun (WGS) entry which is preliminary data.</text>
</comment>
<dbReference type="PANTHER" id="PTHR23101:SF98">
    <property type="entry name" value="VPS9 DOMAIN-CONTAINING PROTEIN 1"/>
    <property type="match status" value="1"/>
</dbReference>
<accession>A0A2G8LS17</accession>
<dbReference type="EMBL" id="MRZV01000001">
    <property type="protein sequence ID" value="PIK63024.1"/>
    <property type="molecule type" value="Genomic_DNA"/>
</dbReference>
<dbReference type="SUPFAM" id="SSF109993">
    <property type="entry name" value="VPS9 domain"/>
    <property type="match status" value="1"/>
</dbReference>
<gene>
    <name evidence="3" type="ORF">BSL78_00031</name>
</gene>
<dbReference type="GO" id="GO:0031267">
    <property type="term" value="F:small GTPase binding"/>
    <property type="evidence" value="ECO:0007669"/>
    <property type="project" value="TreeGrafter"/>
</dbReference>
<dbReference type="InterPro" id="IPR003123">
    <property type="entry name" value="VPS9"/>
</dbReference>
<dbReference type="GO" id="GO:0016192">
    <property type="term" value="P:vesicle-mediated transport"/>
    <property type="evidence" value="ECO:0007669"/>
    <property type="project" value="InterPro"/>
</dbReference>
<sequence>MASAAQTLNLKGAMKCFVKAMKLDEKGQNQEAYIEYLSCLQFISGSLCEEAKMKTISAGDQASNLISGESQKMMNLVQKCTERLVELQCSLATRYVHQHQPTANTVTSRQPSPTTTHLPDTPSPPQPSQRRDSAHSATISPGKRSNQHQPAPRVGLSPSPTHSTVVSRKRSYDQLSPMEKAYRENRVLMVAYSARLKRIAGSKNQSAVNLTFQRRLMENMAIAREREKQLARKIRERHEQLERLAAEKFSKSGGLSRDDVELHKAYVQILEYENQNLWIQEQHERLRASPKDTNAIQDLIKDIVKDQTHPFSQLLQHYQGVICGKLEPLTMDYSNDDVRVPLQDVTILELSGRKVINADSFEDTKPKGPIFSDDFMARLLTFRSSERYEEMLRDVGQDIVSWEGDEMFEELIEELIDESSDDMGLAYNMQGEKREVKVQREEEMSMEEEEEEETPASVVEKFKGVVEEVRSDLKTAADMTLDPANQNLDESSCHDEYSSDGEGEENDLEVNETTSLGEISGTEIATLRVSTDSSNDVEGTDDNVTLPEEVGGDVNEKTAEREESEEEKVKRLQAEAMERHMENISKEIKQMVEKLVSLLVTVYEELASAVAKEQCLTIIECHFFPGVWPSLFSFFRRINNDKEVQVATAMTRYLHALPEHIGISEKFCLKSEGSSAPSTEPYPYYPIVEEVLELAKLDCPADKLECLVRVSSGVIQCVNQHYETDGQSKHVTVGCDDLLPILSFVLLKSGLPTIVSEVNAMEMFIQEGYLFGKEGYCLTTIQTALSYVFKLSEE</sequence>
<dbReference type="Proteomes" id="UP000230750">
    <property type="component" value="Unassembled WGS sequence"/>
</dbReference>
<name>A0A2G8LS17_STIJA</name>
<organism evidence="3 4">
    <name type="scientific">Stichopus japonicus</name>
    <name type="common">Sea cucumber</name>
    <dbReference type="NCBI Taxonomy" id="307972"/>
    <lineage>
        <taxon>Eukaryota</taxon>
        <taxon>Metazoa</taxon>
        <taxon>Echinodermata</taxon>
        <taxon>Eleutherozoa</taxon>
        <taxon>Echinozoa</taxon>
        <taxon>Holothuroidea</taxon>
        <taxon>Aspidochirotacea</taxon>
        <taxon>Aspidochirotida</taxon>
        <taxon>Stichopodidae</taxon>
        <taxon>Apostichopus</taxon>
    </lineage>
</organism>
<evidence type="ECO:0000259" key="2">
    <source>
        <dbReference type="PROSITE" id="PS51205"/>
    </source>
</evidence>